<sequence length="50" mass="5402">MAWGGLHETNSFNSLSATDQSRILNRNAIELTGKNLNNVTKAQKGKDPGC</sequence>
<keyword evidence="2" id="KW-1185">Reference proteome</keyword>
<accession>A0A1W2GFD9</accession>
<dbReference type="STRING" id="692418.SAMN04488029_2475"/>
<proteinExistence type="predicted"/>
<name>A0A1W2GFD9_REIFA</name>
<protein>
    <submittedName>
        <fullName evidence="1">Uncharacterized protein</fullName>
    </submittedName>
</protein>
<organism evidence="1 2">
    <name type="scientific">Reichenbachiella faecimaris</name>
    <dbReference type="NCBI Taxonomy" id="692418"/>
    <lineage>
        <taxon>Bacteria</taxon>
        <taxon>Pseudomonadati</taxon>
        <taxon>Bacteroidota</taxon>
        <taxon>Cytophagia</taxon>
        <taxon>Cytophagales</taxon>
        <taxon>Reichenbachiellaceae</taxon>
        <taxon>Reichenbachiella</taxon>
    </lineage>
</organism>
<evidence type="ECO:0000313" key="2">
    <source>
        <dbReference type="Proteomes" id="UP000192472"/>
    </source>
</evidence>
<dbReference type="EMBL" id="FWYF01000002">
    <property type="protein sequence ID" value="SMD35365.1"/>
    <property type="molecule type" value="Genomic_DNA"/>
</dbReference>
<dbReference type="Proteomes" id="UP000192472">
    <property type="component" value="Unassembled WGS sequence"/>
</dbReference>
<gene>
    <name evidence="1" type="ORF">SAMN04488029_2475</name>
</gene>
<dbReference type="AlphaFoldDB" id="A0A1W2GFD9"/>
<reference evidence="1 2" key="1">
    <citation type="submission" date="2017-04" db="EMBL/GenBank/DDBJ databases">
        <authorList>
            <person name="Afonso C.L."/>
            <person name="Miller P.J."/>
            <person name="Scott M.A."/>
            <person name="Spackman E."/>
            <person name="Goraichik I."/>
            <person name="Dimitrov K.M."/>
            <person name="Suarez D.L."/>
            <person name="Swayne D.E."/>
        </authorList>
    </citation>
    <scope>NUCLEOTIDE SEQUENCE [LARGE SCALE GENOMIC DNA]</scope>
    <source>
        <strain evidence="1 2">DSM 26133</strain>
    </source>
</reference>
<evidence type="ECO:0000313" key="1">
    <source>
        <dbReference type="EMBL" id="SMD35365.1"/>
    </source>
</evidence>